<feature type="transmembrane region" description="Helical" evidence="7">
    <location>
        <begin position="154"/>
        <end position="177"/>
    </location>
</feature>
<protein>
    <submittedName>
        <fullName evidence="9">Membrane protein</fullName>
    </submittedName>
</protein>
<dbReference type="Proteomes" id="UP000027997">
    <property type="component" value="Unassembled WGS sequence"/>
</dbReference>
<keyword evidence="5 7" id="KW-1133">Transmembrane helix</keyword>
<evidence type="ECO:0000256" key="7">
    <source>
        <dbReference type="RuleBase" id="RU367016"/>
    </source>
</evidence>
<evidence type="ECO:0000259" key="8">
    <source>
        <dbReference type="Pfam" id="PF09335"/>
    </source>
</evidence>
<evidence type="ECO:0000256" key="1">
    <source>
        <dbReference type="ARBA" id="ARBA00004651"/>
    </source>
</evidence>
<dbReference type="InterPro" id="IPR032818">
    <property type="entry name" value="DedA-like"/>
</dbReference>
<dbReference type="RefSeq" id="WP_020584294.1">
    <property type="nucleotide sequence ID" value="NZ_JOJP01000001.1"/>
</dbReference>
<feature type="transmembrane region" description="Helical" evidence="7">
    <location>
        <begin position="189"/>
        <end position="212"/>
    </location>
</feature>
<evidence type="ECO:0000256" key="6">
    <source>
        <dbReference type="ARBA" id="ARBA00023136"/>
    </source>
</evidence>
<evidence type="ECO:0000256" key="3">
    <source>
        <dbReference type="ARBA" id="ARBA00022475"/>
    </source>
</evidence>
<dbReference type="eggNOG" id="COG0586">
    <property type="taxonomic scope" value="Bacteria"/>
</dbReference>
<dbReference type="STRING" id="305900.GV64_03790"/>
<dbReference type="PANTHER" id="PTHR30353">
    <property type="entry name" value="INNER MEMBRANE PROTEIN DEDA-RELATED"/>
    <property type="match status" value="1"/>
</dbReference>
<evidence type="ECO:0000256" key="4">
    <source>
        <dbReference type="ARBA" id="ARBA00022692"/>
    </source>
</evidence>
<feature type="transmembrane region" description="Helical" evidence="7">
    <location>
        <begin position="119"/>
        <end position="142"/>
    </location>
</feature>
<keyword evidence="3 7" id="KW-1003">Cell membrane</keyword>
<reference evidence="9 10" key="1">
    <citation type="submission" date="2014-06" db="EMBL/GenBank/DDBJ databases">
        <title>Whole Genome Sequences of Three Symbiotic Endozoicomonas Bacteria.</title>
        <authorList>
            <person name="Neave M.J."/>
            <person name="Apprill A."/>
            <person name="Voolstra C.R."/>
        </authorList>
    </citation>
    <scope>NUCLEOTIDE SEQUENCE [LARGE SCALE GENOMIC DNA]</scope>
    <source>
        <strain evidence="9 10">DSM 22380</strain>
    </source>
</reference>
<accession>A0A081K758</accession>
<comment type="subcellular location">
    <subcellularLocation>
        <location evidence="1 7">Cell membrane</location>
        <topology evidence="1 7">Multi-pass membrane protein</topology>
    </subcellularLocation>
</comment>
<comment type="similarity">
    <text evidence="2 7">Belongs to the DedA family.</text>
</comment>
<keyword evidence="4 7" id="KW-0812">Transmembrane</keyword>
<feature type="transmembrane region" description="Helical" evidence="7">
    <location>
        <begin position="27"/>
        <end position="49"/>
    </location>
</feature>
<dbReference type="InterPro" id="IPR032816">
    <property type="entry name" value="VTT_dom"/>
</dbReference>
<organism evidence="9 10">
    <name type="scientific">Endozoicomonas elysicola</name>
    <dbReference type="NCBI Taxonomy" id="305900"/>
    <lineage>
        <taxon>Bacteria</taxon>
        <taxon>Pseudomonadati</taxon>
        <taxon>Pseudomonadota</taxon>
        <taxon>Gammaproteobacteria</taxon>
        <taxon>Oceanospirillales</taxon>
        <taxon>Endozoicomonadaceae</taxon>
        <taxon>Endozoicomonas</taxon>
    </lineage>
</organism>
<feature type="domain" description="VTT" evidence="8">
    <location>
        <begin position="60"/>
        <end position="174"/>
    </location>
</feature>
<dbReference type="Pfam" id="PF09335">
    <property type="entry name" value="VTT_dom"/>
    <property type="match status" value="1"/>
</dbReference>
<evidence type="ECO:0000256" key="2">
    <source>
        <dbReference type="ARBA" id="ARBA00010792"/>
    </source>
</evidence>
<dbReference type="PANTHER" id="PTHR30353:SF11">
    <property type="entry name" value="INNER MEMBRANE PROTEIN YQJA"/>
    <property type="match status" value="1"/>
</dbReference>
<dbReference type="GO" id="GO:0005886">
    <property type="term" value="C:plasma membrane"/>
    <property type="evidence" value="ECO:0007669"/>
    <property type="project" value="UniProtKB-SubCell"/>
</dbReference>
<feature type="transmembrane region" description="Helical" evidence="7">
    <location>
        <begin position="61"/>
        <end position="88"/>
    </location>
</feature>
<keyword evidence="6 7" id="KW-0472">Membrane</keyword>
<gene>
    <name evidence="9" type="ORF">GV64_03790</name>
</gene>
<dbReference type="EMBL" id="JOJP01000001">
    <property type="protein sequence ID" value="KEI69984.1"/>
    <property type="molecule type" value="Genomic_DNA"/>
</dbReference>
<keyword evidence="10" id="KW-1185">Reference proteome</keyword>
<evidence type="ECO:0000256" key="5">
    <source>
        <dbReference type="ARBA" id="ARBA00022989"/>
    </source>
</evidence>
<evidence type="ECO:0000313" key="9">
    <source>
        <dbReference type="EMBL" id="KEI69984.1"/>
    </source>
</evidence>
<sequence>MLDAFVSILGALWHQDFVALQNPESVIMIYFCVTFLIWLESAFLPAAPLPCDSIVILSGTLGAMGVVDFKVIAALLVLAAAIGSWFAYLQGRWLEHLPKVRGWVDRVPPNKIQVVDRLLIHHGVVALFVARFIPVVRSLLPLMMGFRIKNHAHFFRFAGLSAVAWVGLLTGIGYLLTLLPENISRVVTILLMVAPFVTLGVAIISIAVSWLLKRNKKVPVIAVTKSQGF</sequence>
<name>A0A081K758_9GAMM</name>
<proteinExistence type="inferred from homology"/>
<evidence type="ECO:0000313" key="10">
    <source>
        <dbReference type="Proteomes" id="UP000027997"/>
    </source>
</evidence>
<dbReference type="AlphaFoldDB" id="A0A081K758"/>
<comment type="caution">
    <text evidence="9">The sequence shown here is derived from an EMBL/GenBank/DDBJ whole genome shotgun (WGS) entry which is preliminary data.</text>
</comment>